<comment type="caution">
    <text evidence="2">The sequence shown here is derived from an EMBL/GenBank/DDBJ whole genome shotgun (WGS) entry which is preliminary data.</text>
</comment>
<evidence type="ECO:0000259" key="1">
    <source>
        <dbReference type="Pfam" id="PF24968"/>
    </source>
</evidence>
<evidence type="ECO:0000313" key="2">
    <source>
        <dbReference type="EMBL" id="PWY80793.1"/>
    </source>
</evidence>
<dbReference type="RefSeq" id="XP_025465395.1">
    <property type="nucleotide sequence ID" value="XM_025612170.1"/>
</dbReference>
<dbReference type="EMBL" id="MSFK01000021">
    <property type="protein sequence ID" value="PWY80793.1"/>
    <property type="molecule type" value="Genomic_DNA"/>
</dbReference>
<dbReference type="AlphaFoldDB" id="A0A317W2S9"/>
<reference evidence="2 3" key="1">
    <citation type="submission" date="2016-12" db="EMBL/GenBank/DDBJ databases">
        <title>The genomes of Aspergillus section Nigri reveals drivers in fungal speciation.</title>
        <authorList>
            <consortium name="DOE Joint Genome Institute"/>
            <person name="Vesth T.C."/>
            <person name="Nybo J."/>
            <person name="Theobald S."/>
            <person name="Brandl J."/>
            <person name="Frisvad J.C."/>
            <person name="Nielsen K.F."/>
            <person name="Lyhne E.K."/>
            <person name="Kogle M.E."/>
            <person name="Kuo A."/>
            <person name="Riley R."/>
            <person name="Clum A."/>
            <person name="Nolan M."/>
            <person name="Lipzen A."/>
            <person name="Salamov A."/>
            <person name="Henrissat B."/>
            <person name="Wiebenga A."/>
            <person name="De Vries R.P."/>
            <person name="Grigoriev I.V."/>
            <person name="Mortensen U.H."/>
            <person name="Andersen M.R."/>
            <person name="Baker S.E."/>
        </authorList>
    </citation>
    <scope>NUCLEOTIDE SEQUENCE [LARGE SCALE GENOMIC DNA]</scope>
    <source>
        <strain evidence="2 3">CBS 115572</strain>
    </source>
</reference>
<keyword evidence="3" id="KW-1185">Reference proteome</keyword>
<dbReference type="STRING" id="1450535.A0A317W2S9"/>
<dbReference type="GeneID" id="37114313"/>
<protein>
    <recommendedName>
        <fullName evidence="1">DUF7770 domain-containing protein</fullName>
    </recommendedName>
</protein>
<sequence>MTTFHPIHFIPATRQAHILATPITSARAVGHTQEGGTNHWCFYLETSPSTSIQLDCQPSHSITSTEIPGGSKAFVIISELDRLLSHDAETEFRLDVVPGLTVTKIIEHLTDHGRHNYEFDSNGVGCRYWVTDQINLLYELGVFTDSSQVDAAKDGIRKLWPEKTAHPLDQGSYYG</sequence>
<name>A0A317W2S9_9EURO</name>
<dbReference type="Pfam" id="PF24968">
    <property type="entry name" value="DUF7770"/>
    <property type="match status" value="1"/>
</dbReference>
<accession>A0A317W2S9</accession>
<proteinExistence type="predicted"/>
<feature type="domain" description="DUF7770" evidence="1">
    <location>
        <begin position="29"/>
        <end position="174"/>
    </location>
</feature>
<gene>
    <name evidence="2" type="ORF">BO94DRAFT_537003</name>
</gene>
<organism evidence="2 3">
    <name type="scientific">Aspergillus sclerotioniger CBS 115572</name>
    <dbReference type="NCBI Taxonomy" id="1450535"/>
    <lineage>
        <taxon>Eukaryota</taxon>
        <taxon>Fungi</taxon>
        <taxon>Dikarya</taxon>
        <taxon>Ascomycota</taxon>
        <taxon>Pezizomycotina</taxon>
        <taxon>Eurotiomycetes</taxon>
        <taxon>Eurotiomycetidae</taxon>
        <taxon>Eurotiales</taxon>
        <taxon>Aspergillaceae</taxon>
        <taxon>Aspergillus</taxon>
        <taxon>Aspergillus subgen. Circumdati</taxon>
    </lineage>
</organism>
<dbReference type="Proteomes" id="UP000246702">
    <property type="component" value="Unassembled WGS sequence"/>
</dbReference>
<dbReference type="InterPro" id="IPR056672">
    <property type="entry name" value="DUF7770"/>
</dbReference>
<evidence type="ECO:0000313" key="3">
    <source>
        <dbReference type="Proteomes" id="UP000246702"/>
    </source>
</evidence>
<dbReference type="OrthoDB" id="3527137at2759"/>